<feature type="transmembrane region" description="Helical" evidence="1">
    <location>
        <begin position="6"/>
        <end position="22"/>
    </location>
</feature>
<keyword evidence="1" id="KW-0812">Transmembrane</keyword>
<dbReference type="Gene3D" id="1.25.40.10">
    <property type="entry name" value="Tetratricopeptide repeat domain"/>
    <property type="match status" value="1"/>
</dbReference>
<dbReference type="EMBL" id="LAZR01056902">
    <property type="protein sequence ID" value="KKK73181.1"/>
    <property type="molecule type" value="Genomic_DNA"/>
</dbReference>
<dbReference type="AlphaFoldDB" id="A0A0F9ALV1"/>
<protein>
    <submittedName>
        <fullName evidence="2">Uncharacterized protein</fullName>
    </submittedName>
</protein>
<organism evidence="2">
    <name type="scientific">marine sediment metagenome</name>
    <dbReference type="NCBI Taxonomy" id="412755"/>
    <lineage>
        <taxon>unclassified sequences</taxon>
        <taxon>metagenomes</taxon>
        <taxon>ecological metagenomes</taxon>
    </lineage>
</organism>
<evidence type="ECO:0000313" key="2">
    <source>
        <dbReference type="EMBL" id="KKK73181.1"/>
    </source>
</evidence>
<gene>
    <name evidence="2" type="ORF">LCGC14_2896400</name>
</gene>
<reference evidence="2" key="1">
    <citation type="journal article" date="2015" name="Nature">
        <title>Complex archaea that bridge the gap between prokaryotes and eukaryotes.</title>
        <authorList>
            <person name="Spang A."/>
            <person name="Saw J.H."/>
            <person name="Jorgensen S.L."/>
            <person name="Zaremba-Niedzwiedzka K."/>
            <person name="Martijn J."/>
            <person name="Lind A.E."/>
            <person name="van Eijk R."/>
            <person name="Schleper C."/>
            <person name="Guy L."/>
            <person name="Ettema T.J."/>
        </authorList>
    </citation>
    <scope>NUCLEOTIDE SEQUENCE</scope>
</reference>
<sequence length="160" mass="18581">MKNFILFITAVLVLGFGGYFAYRMYRGESPKKIIEQFSGGDKPLNVHYHEGKQAYNKNDYKTALKKLSSAMEAHDSGDRYNQLTEKQREAIMFYVGICYLRLWEEGGKKDASLQADGLRILYRFLDEYPDARYTRRMASQAIRELRSEKLENDSEPPPDS</sequence>
<keyword evidence="1" id="KW-0472">Membrane</keyword>
<keyword evidence="1" id="KW-1133">Transmembrane helix</keyword>
<comment type="caution">
    <text evidence="2">The sequence shown here is derived from an EMBL/GenBank/DDBJ whole genome shotgun (WGS) entry which is preliminary data.</text>
</comment>
<evidence type="ECO:0000256" key="1">
    <source>
        <dbReference type="SAM" id="Phobius"/>
    </source>
</evidence>
<proteinExistence type="predicted"/>
<name>A0A0F9ALV1_9ZZZZ</name>
<accession>A0A0F9ALV1</accession>
<dbReference type="InterPro" id="IPR011990">
    <property type="entry name" value="TPR-like_helical_dom_sf"/>
</dbReference>